<evidence type="ECO:0000313" key="3">
    <source>
        <dbReference type="Proteomes" id="UP000007460"/>
    </source>
</evidence>
<feature type="transmembrane region" description="Helical" evidence="1">
    <location>
        <begin position="94"/>
        <end position="112"/>
    </location>
</feature>
<reference evidence="2 3" key="1">
    <citation type="journal article" date="2010" name="J. Bacteriol.">
        <title>Complete genome sequence of "Candidatus Puniceispirillum marinum" IMCC1322, a representative of the SAR116 clade in the Alphaproteobacteria.</title>
        <authorList>
            <person name="Oh H.M."/>
            <person name="Kwon K.K."/>
            <person name="Kang I."/>
            <person name="Kang S.G."/>
            <person name="Lee J.H."/>
            <person name="Kim S.J."/>
            <person name="Cho J.C."/>
        </authorList>
    </citation>
    <scope>NUCLEOTIDE SEQUENCE [LARGE SCALE GENOMIC DNA]</scope>
    <source>
        <strain evidence="2 3">IMCC1322</strain>
    </source>
</reference>
<dbReference type="InterPro" id="IPR008407">
    <property type="entry name" value="Brnchd-chn_aa_trnsp_AzlD"/>
</dbReference>
<keyword evidence="1" id="KW-1133">Transmembrane helix</keyword>
<protein>
    <recommendedName>
        <fullName evidence="4">Branched-chain amino acid transport</fullName>
    </recommendedName>
</protein>
<keyword evidence="3" id="KW-1185">Reference proteome</keyword>
<gene>
    <name evidence="2" type="ordered locus">SAR116_0289</name>
</gene>
<dbReference type="Proteomes" id="UP000007460">
    <property type="component" value="Chromosome"/>
</dbReference>
<feature type="transmembrane region" description="Helical" evidence="1">
    <location>
        <begin position="12"/>
        <end position="32"/>
    </location>
</feature>
<keyword evidence="1" id="KW-0812">Transmembrane</keyword>
<accession>D5BQ34</accession>
<proteinExistence type="predicted"/>
<dbReference type="Pfam" id="PF05437">
    <property type="entry name" value="AzlD"/>
    <property type="match status" value="1"/>
</dbReference>
<sequence length="113" mass="12226">MNNIDYTLGEAWLAVALACLGTFGWRLIGVILAGRIATDTPLMAWINSVAYAMVSGVLMLILVYPTGVLATTELDHRFMGLFIGLATMMLTKKLFYALCAGLGSFAIIVTLYN</sequence>
<evidence type="ECO:0000313" key="2">
    <source>
        <dbReference type="EMBL" id="ADE38532.1"/>
    </source>
</evidence>
<organism evidence="2 3">
    <name type="scientific">Puniceispirillum marinum (strain IMCC1322)</name>
    <dbReference type="NCBI Taxonomy" id="488538"/>
    <lineage>
        <taxon>Bacteria</taxon>
        <taxon>Pseudomonadati</taxon>
        <taxon>Pseudomonadota</taxon>
        <taxon>Alphaproteobacteria</taxon>
        <taxon>Candidatus Puniceispirillales</taxon>
        <taxon>Candidatus Puniceispirillaceae</taxon>
        <taxon>Candidatus Puniceispirillum</taxon>
    </lineage>
</organism>
<evidence type="ECO:0008006" key="4">
    <source>
        <dbReference type="Google" id="ProtNLM"/>
    </source>
</evidence>
<evidence type="ECO:0000256" key="1">
    <source>
        <dbReference type="SAM" id="Phobius"/>
    </source>
</evidence>
<name>D5BQ34_PUNMI</name>
<dbReference type="AlphaFoldDB" id="D5BQ34"/>
<dbReference type="EMBL" id="CP001751">
    <property type="protein sequence ID" value="ADE38532.1"/>
    <property type="molecule type" value="Genomic_DNA"/>
</dbReference>
<feature type="transmembrane region" description="Helical" evidence="1">
    <location>
        <begin position="44"/>
        <end position="64"/>
    </location>
</feature>
<dbReference type="RefSeq" id="WP_013045162.1">
    <property type="nucleotide sequence ID" value="NC_014010.1"/>
</dbReference>
<keyword evidence="1" id="KW-0472">Membrane</keyword>
<dbReference type="KEGG" id="apb:SAR116_0289"/>
<dbReference type="STRING" id="488538.SAR116_0289"/>
<dbReference type="HOGENOM" id="CLU_2131420_0_0_5"/>